<accession>A0A085WP22</accession>
<evidence type="ECO:0000256" key="1">
    <source>
        <dbReference type="SAM" id="MobiDB-lite"/>
    </source>
</evidence>
<sequence>MFAALSKPADAGRVGDSPNHFNNLGRGMASRPALDRISNSKKPSTI</sequence>
<feature type="region of interest" description="Disordered" evidence="1">
    <location>
        <begin position="1"/>
        <end position="46"/>
    </location>
</feature>
<evidence type="ECO:0000313" key="3">
    <source>
        <dbReference type="Proteomes" id="UP000028725"/>
    </source>
</evidence>
<reference evidence="2 3" key="1">
    <citation type="submission" date="2014-04" db="EMBL/GenBank/DDBJ databases">
        <title>Genome assembly of Hyalangium minutum DSM 14724.</title>
        <authorList>
            <person name="Sharma G."/>
            <person name="Subramanian S."/>
        </authorList>
    </citation>
    <scope>NUCLEOTIDE SEQUENCE [LARGE SCALE GENOMIC DNA]</scope>
    <source>
        <strain evidence="2 3">DSM 14724</strain>
    </source>
</reference>
<keyword evidence="3" id="KW-1185">Reference proteome</keyword>
<dbReference type="EMBL" id="JMCB01000004">
    <property type="protein sequence ID" value="KFE69435.1"/>
    <property type="molecule type" value="Genomic_DNA"/>
</dbReference>
<dbReference type="Proteomes" id="UP000028725">
    <property type="component" value="Unassembled WGS sequence"/>
</dbReference>
<dbReference type="AlphaFoldDB" id="A0A085WP22"/>
<protein>
    <submittedName>
        <fullName evidence="2">Uncharacterized protein</fullName>
    </submittedName>
</protein>
<gene>
    <name evidence="2" type="ORF">DB31_6410</name>
</gene>
<evidence type="ECO:0000313" key="2">
    <source>
        <dbReference type="EMBL" id="KFE69435.1"/>
    </source>
</evidence>
<name>A0A085WP22_9BACT</name>
<comment type="caution">
    <text evidence="2">The sequence shown here is derived from an EMBL/GenBank/DDBJ whole genome shotgun (WGS) entry which is preliminary data.</text>
</comment>
<organism evidence="2 3">
    <name type="scientific">Hyalangium minutum</name>
    <dbReference type="NCBI Taxonomy" id="394096"/>
    <lineage>
        <taxon>Bacteria</taxon>
        <taxon>Pseudomonadati</taxon>
        <taxon>Myxococcota</taxon>
        <taxon>Myxococcia</taxon>
        <taxon>Myxococcales</taxon>
        <taxon>Cystobacterineae</taxon>
        <taxon>Archangiaceae</taxon>
        <taxon>Hyalangium</taxon>
    </lineage>
</organism>
<proteinExistence type="predicted"/>